<dbReference type="OrthoDB" id="10030726at2759"/>
<dbReference type="InterPro" id="IPR036397">
    <property type="entry name" value="RNaseH_sf"/>
</dbReference>
<dbReference type="Gene3D" id="3.30.420.10">
    <property type="entry name" value="Ribonuclease H-like superfamily/Ribonuclease H"/>
    <property type="match status" value="1"/>
</dbReference>
<gene>
    <name evidence="2" type="ORF">AVEN_159770_1</name>
</gene>
<evidence type="ECO:0000313" key="3">
    <source>
        <dbReference type="Proteomes" id="UP000499080"/>
    </source>
</evidence>
<dbReference type="SUPFAM" id="SSF53098">
    <property type="entry name" value="Ribonuclease H-like"/>
    <property type="match status" value="1"/>
</dbReference>
<dbReference type="GO" id="GO:0003676">
    <property type="term" value="F:nucleic acid binding"/>
    <property type="evidence" value="ECO:0007669"/>
    <property type="project" value="InterPro"/>
</dbReference>
<feature type="domain" description="Integrase catalytic" evidence="1">
    <location>
        <begin position="20"/>
        <end position="110"/>
    </location>
</feature>
<accession>A0A4Y2D9I3</accession>
<evidence type="ECO:0000313" key="2">
    <source>
        <dbReference type="EMBL" id="GBM13351.1"/>
    </source>
</evidence>
<dbReference type="Pfam" id="PF00665">
    <property type="entry name" value="rve"/>
    <property type="match status" value="1"/>
</dbReference>
<dbReference type="PROSITE" id="PS50994">
    <property type="entry name" value="INTEGRASE"/>
    <property type="match status" value="1"/>
</dbReference>
<organism evidence="2 3">
    <name type="scientific">Araneus ventricosus</name>
    <name type="common">Orbweaver spider</name>
    <name type="synonym">Epeira ventricosa</name>
    <dbReference type="NCBI Taxonomy" id="182803"/>
    <lineage>
        <taxon>Eukaryota</taxon>
        <taxon>Metazoa</taxon>
        <taxon>Ecdysozoa</taxon>
        <taxon>Arthropoda</taxon>
        <taxon>Chelicerata</taxon>
        <taxon>Arachnida</taxon>
        <taxon>Araneae</taxon>
        <taxon>Araneomorphae</taxon>
        <taxon>Entelegynae</taxon>
        <taxon>Araneoidea</taxon>
        <taxon>Araneidae</taxon>
        <taxon>Araneus</taxon>
    </lineage>
</organism>
<dbReference type="EMBL" id="BGPR01000326">
    <property type="protein sequence ID" value="GBM13351.1"/>
    <property type="molecule type" value="Genomic_DNA"/>
</dbReference>
<keyword evidence="3" id="KW-1185">Reference proteome</keyword>
<evidence type="ECO:0000259" key="1">
    <source>
        <dbReference type="PROSITE" id="PS50994"/>
    </source>
</evidence>
<comment type="caution">
    <text evidence="2">The sequence shown here is derived from an EMBL/GenBank/DDBJ whole genome shotgun (WGS) entry which is preliminary data.</text>
</comment>
<dbReference type="Proteomes" id="UP000499080">
    <property type="component" value="Unassembled WGS sequence"/>
</dbReference>
<dbReference type="AlphaFoldDB" id="A0A4Y2D9I3"/>
<dbReference type="GO" id="GO:0015074">
    <property type="term" value="P:DNA integration"/>
    <property type="evidence" value="ECO:0007669"/>
    <property type="project" value="InterPro"/>
</dbReference>
<reference evidence="2 3" key="1">
    <citation type="journal article" date="2019" name="Sci. Rep.">
        <title>Orb-weaving spider Araneus ventricosus genome elucidates the spidroin gene catalogue.</title>
        <authorList>
            <person name="Kono N."/>
            <person name="Nakamura H."/>
            <person name="Ohtoshi R."/>
            <person name="Moran D.A.P."/>
            <person name="Shinohara A."/>
            <person name="Yoshida Y."/>
            <person name="Fujiwara M."/>
            <person name="Mori M."/>
            <person name="Tomita M."/>
            <person name="Arakawa K."/>
        </authorList>
    </citation>
    <scope>NUCLEOTIDE SEQUENCE [LARGE SCALE GENOMIC DNA]</scope>
</reference>
<dbReference type="InterPro" id="IPR012337">
    <property type="entry name" value="RNaseH-like_sf"/>
</dbReference>
<protein>
    <recommendedName>
        <fullName evidence="1">Integrase catalytic domain-containing protein</fullName>
    </recommendedName>
</protein>
<dbReference type="InterPro" id="IPR001584">
    <property type="entry name" value="Integrase_cat-core"/>
</dbReference>
<sequence length="150" mass="16733">MVWVKYAECSSNLAIELGTICEDPQVKVRAVLIPVDEILGPFPVTTKGNRYVLVLMDCFTKWTEAIPIPDQGASTVAEELVQTWTSRYGVPMIFHSDQGTDRHEDNSRELHVTSLRAIDRAVSDSISDLLSACVANLNKWCFLVTCGRVF</sequence>
<name>A0A4Y2D9I3_ARAVE</name>
<proteinExistence type="predicted"/>